<dbReference type="EMBL" id="SWJQ01004903">
    <property type="protein sequence ID" value="TRZ05323.1"/>
    <property type="molecule type" value="Genomic_DNA"/>
</dbReference>
<sequence>DLIGKAQVVILHGHQLAANHHYALNLICQQCNELRHHSDLLSEEIKRKQMHLQKTLELHTRLQQVEFRGTVL</sequence>
<feature type="non-terminal residue" evidence="1">
    <location>
        <position position="1"/>
    </location>
</feature>
<dbReference type="SUPFAM" id="SSF46966">
    <property type="entry name" value="Spectrin repeat"/>
    <property type="match status" value="1"/>
</dbReference>
<accession>A0A8K1D6K5</accession>
<name>A0A8K1D6K5_9PASS</name>
<evidence type="ECO:0000313" key="1">
    <source>
        <dbReference type="EMBL" id="TRZ05323.1"/>
    </source>
</evidence>
<keyword evidence="2" id="KW-1185">Reference proteome</keyword>
<dbReference type="Proteomes" id="UP000796761">
    <property type="component" value="Unassembled WGS sequence"/>
</dbReference>
<proteinExistence type="predicted"/>
<dbReference type="AlphaFoldDB" id="A0A8K1D6K5"/>
<reference evidence="1" key="1">
    <citation type="submission" date="2019-04" db="EMBL/GenBank/DDBJ databases">
        <title>Genome assembly of Zosterops borbonicus 15179.</title>
        <authorList>
            <person name="Leroy T."/>
            <person name="Anselmetti Y."/>
            <person name="Tilak M.-K."/>
            <person name="Nabholz B."/>
        </authorList>
    </citation>
    <scope>NUCLEOTIDE SEQUENCE</scope>
    <source>
        <strain evidence="1">HGM_15179</strain>
        <tissue evidence="1">Muscle</tissue>
    </source>
</reference>
<evidence type="ECO:0000313" key="2">
    <source>
        <dbReference type="Proteomes" id="UP000796761"/>
    </source>
</evidence>
<comment type="caution">
    <text evidence="1">The sequence shown here is derived from an EMBL/GenBank/DDBJ whole genome shotgun (WGS) entry which is preliminary data.</text>
</comment>
<organism evidence="1 2">
    <name type="scientific">Zosterops borbonicus</name>
    <dbReference type="NCBI Taxonomy" id="364589"/>
    <lineage>
        <taxon>Eukaryota</taxon>
        <taxon>Metazoa</taxon>
        <taxon>Chordata</taxon>
        <taxon>Craniata</taxon>
        <taxon>Vertebrata</taxon>
        <taxon>Euteleostomi</taxon>
        <taxon>Archelosauria</taxon>
        <taxon>Archosauria</taxon>
        <taxon>Dinosauria</taxon>
        <taxon>Saurischia</taxon>
        <taxon>Theropoda</taxon>
        <taxon>Coelurosauria</taxon>
        <taxon>Aves</taxon>
        <taxon>Neognathae</taxon>
        <taxon>Neoaves</taxon>
        <taxon>Telluraves</taxon>
        <taxon>Australaves</taxon>
        <taxon>Passeriformes</taxon>
        <taxon>Sylvioidea</taxon>
        <taxon>Zosteropidae</taxon>
        <taxon>Zosterops</taxon>
    </lineage>
</organism>
<protein>
    <submittedName>
        <fullName evidence="1">Uncharacterized protein</fullName>
    </submittedName>
</protein>
<gene>
    <name evidence="1" type="ORF">HGM15179_021784</name>
</gene>
<dbReference type="OrthoDB" id="10004999at2759"/>